<dbReference type="CDD" id="cd00291">
    <property type="entry name" value="SirA_YedF_YeeD"/>
    <property type="match status" value="1"/>
</dbReference>
<evidence type="ECO:0000313" key="2">
    <source>
        <dbReference type="EMBL" id="SUZ96979.1"/>
    </source>
</evidence>
<dbReference type="SUPFAM" id="SSF64307">
    <property type="entry name" value="SirA-like"/>
    <property type="match status" value="1"/>
</dbReference>
<protein>
    <recommendedName>
        <fullName evidence="1">UPF0033 domain-containing protein</fullName>
    </recommendedName>
</protein>
<dbReference type="InterPro" id="IPR036868">
    <property type="entry name" value="TusA-like_sf"/>
</dbReference>
<dbReference type="Gene3D" id="3.30.110.40">
    <property type="entry name" value="TusA-like domain"/>
    <property type="match status" value="1"/>
</dbReference>
<dbReference type="InterPro" id="IPR001455">
    <property type="entry name" value="TusA-like"/>
</dbReference>
<dbReference type="EMBL" id="UINC01002466">
    <property type="protein sequence ID" value="SUZ96979.1"/>
    <property type="molecule type" value="Genomic_DNA"/>
</dbReference>
<accession>A0A381S0S1</accession>
<name>A0A381S0S1_9ZZZZ</name>
<dbReference type="Pfam" id="PF01206">
    <property type="entry name" value="TusA"/>
    <property type="match status" value="1"/>
</dbReference>
<gene>
    <name evidence="2" type="ORF">METZ01_LOCUS49833</name>
</gene>
<evidence type="ECO:0000259" key="1">
    <source>
        <dbReference type="Pfam" id="PF01206"/>
    </source>
</evidence>
<organism evidence="2">
    <name type="scientific">marine metagenome</name>
    <dbReference type="NCBI Taxonomy" id="408172"/>
    <lineage>
        <taxon>unclassified sequences</taxon>
        <taxon>metagenomes</taxon>
        <taxon>ecological metagenomes</taxon>
    </lineage>
</organism>
<sequence length="49" mass="5437">MTPGTILKVLATDPGSLEDIPAWCRVHGHTVLETRHEHHDIQLVIRVSG</sequence>
<dbReference type="AlphaFoldDB" id="A0A381S0S1"/>
<feature type="domain" description="UPF0033" evidence="1">
    <location>
        <begin position="1"/>
        <end position="46"/>
    </location>
</feature>
<proteinExistence type="predicted"/>
<reference evidence="2" key="1">
    <citation type="submission" date="2018-05" db="EMBL/GenBank/DDBJ databases">
        <authorList>
            <person name="Lanie J.A."/>
            <person name="Ng W.-L."/>
            <person name="Kazmierczak K.M."/>
            <person name="Andrzejewski T.M."/>
            <person name="Davidsen T.M."/>
            <person name="Wayne K.J."/>
            <person name="Tettelin H."/>
            <person name="Glass J.I."/>
            <person name="Rusch D."/>
            <person name="Podicherti R."/>
            <person name="Tsui H.-C.T."/>
            <person name="Winkler M.E."/>
        </authorList>
    </citation>
    <scope>NUCLEOTIDE SEQUENCE</scope>
</reference>